<name>K2NCY8_TRYCR</name>
<keyword evidence="2" id="KW-0378">Hydrolase</keyword>
<dbReference type="Gene3D" id="3.30.420.10">
    <property type="entry name" value="Ribonuclease H-like superfamily/Ribonuclease H"/>
    <property type="match status" value="1"/>
</dbReference>
<dbReference type="CDD" id="cd06127">
    <property type="entry name" value="DEDDh"/>
    <property type="match status" value="1"/>
</dbReference>
<gene>
    <name evidence="5" type="ORF">MOQ_003402</name>
</gene>
<dbReference type="Proteomes" id="UP000007350">
    <property type="component" value="Unassembled WGS sequence"/>
</dbReference>
<feature type="domain" description="Exonuclease" evidence="4">
    <location>
        <begin position="133"/>
        <end position="352"/>
    </location>
</feature>
<reference evidence="5 6" key="1">
    <citation type="journal article" date="2012" name="BMC Genomics">
        <title>Comparative genomic analysis of human infective Trypanosoma cruzi lineages with the bat-restricted subspecies T. cruzi marinkellei.</title>
        <authorList>
            <person name="Franzen O."/>
            <person name="Talavera-Lopez C."/>
            <person name="Ochaya S."/>
            <person name="Butler C.E."/>
            <person name="Messenger L.A."/>
            <person name="Lewis M.D."/>
            <person name="Llewellyn M.S."/>
            <person name="Marinkelle C.J."/>
            <person name="Tyler K.M."/>
            <person name="Miles M.A."/>
            <person name="Andersson B."/>
        </authorList>
    </citation>
    <scope>NUCLEOTIDE SEQUENCE [LARGE SCALE GENOMIC DNA]</scope>
    <source>
        <strain evidence="5 6">B7</strain>
    </source>
</reference>
<dbReference type="PANTHER" id="PTHR30231">
    <property type="entry name" value="DNA POLYMERASE III SUBUNIT EPSILON"/>
    <property type="match status" value="1"/>
</dbReference>
<evidence type="ECO:0000259" key="4">
    <source>
        <dbReference type="SMART" id="SM00479"/>
    </source>
</evidence>
<dbReference type="SUPFAM" id="SSF53098">
    <property type="entry name" value="Ribonuclease H-like"/>
    <property type="match status" value="1"/>
</dbReference>
<dbReference type="AlphaFoldDB" id="K2NCY8"/>
<evidence type="ECO:0000313" key="6">
    <source>
        <dbReference type="Proteomes" id="UP000007350"/>
    </source>
</evidence>
<dbReference type="PANTHER" id="PTHR30231:SF4">
    <property type="entry name" value="PROTEIN NEN2"/>
    <property type="match status" value="1"/>
</dbReference>
<comment type="caution">
    <text evidence="5">The sequence shown here is derived from an EMBL/GenBank/DDBJ whole genome shotgun (WGS) entry which is preliminary data.</text>
</comment>
<keyword evidence="1" id="KW-0540">Nuclease</keyword>
<keyword evidence="6" id="KW-1185">Reference proteome</keyword>
<dbReference type="SMART" id="SM00479">
    <property type="entry name" value="EXOIII"/>
    <property type="match status" value="1"/>
</dbReference>
<evidence type="ECO:0000256" key="3">
    <source>
        <dbReference type="ARBA" id="ARBA00022839"/>
    </source>
</evidence>
<dbReference type="InterPro" id="IPR013520">
    <property type="entry name" value="Ribonucl_H"/>
</dbReference>
<dbReference type="InterPro" id="IPR012337">
    <property type="entry name" value="RNaseH-like_sf"/>
</dbReference>
<organism evidence="5 6">
    <name type="scientific">Trypanosoma cruzi marinkellei</name>
    <dbReference type="NCBI Taxonomy" id="85056"/>
    <lineage>
        <taxon>Eukaryota</taxon>
        <taxon>Discoba</taxon>
        <taxon>Euglenozoa</taxon>
        <taxon>Kinetoplastea</taxon>
        <taxon>Metakinetoplastina</taxon>
        <taxon>Trypanosomatida</taxon>
        <taxon>Trypanosomatidae</taxon>
        <taxon>Trypanosoma</taxon>
        <taxon>Schizotrypanum</taxon>
    </lineage>
</organism>
<accession>K2NCY8</accession>
<proteinExistence type="predicted"/>
<sequence length="354" mass="39743">MGQLCRPSIYTHKHIYIFLSRYPFIFVIHVLYNRVTVALDSLFSRGRKRVCSAASTRNDAVLSLPPSWRDVLVEGKRRRQKRSLDSSEEQPSVPEVCLVCHGFRHVRPAESPRIEPALLRRTILHPSPPAFMSSICIDLETTGFSAQRDEIVSIGAVELRWDGRTLQQWVLGARSFFRTVRPSKPSSHQAETVHGLSFDMLREAPPLEDVISDFAAFLIQLDGDLPQVGPTEENHRAKPGDLAAKKRCTAAPTAGGVLTLPPVIAHNANFDASFLQRAASGAGWRVMWDEYAPLTCTQSMFRALYSHQAADLSRACQFCGVDTSGRDERHDALHDAQLCGRLFLRLADKWPFRR</sequence>
<dbReference type="GO" id="GO:0003676">
    <property type="term" value="F:nucleic acid binding"/>
    <property type="evidence" value="ECO:0007669"/>
    <property type="project" value="InterPro"/>
</dbReference>
<evidence type="ECO:0000313" key="5">
    <source>
        <dbReference type="EMBL" id="EKF32741.1"/>
    </source>
</evidence>
<dbReference type="OrthoDB" id="242056at2759"/>
<dbReference type="GO" id="GO:0008408">
    <property type="term" value="F:3'-5' exonuclease activity"/>
    <property type="evidence" value="ECO:0007669"/>
    <property type="project" value="TreeGrafter"/>
</dbReference>
<dbReference type="Pfam" id="PF00929">
    <property type="entry name" value="RNase_T"/>
    <property type="match status" value="1"/>
</dbReference>
<dbReference type="InterPro" id="IPR036397">
    <property type="entry name" value="RNaseH_sf"/>
</dbReference>
<dbReference type="EMBL" id="AHKC01009638">
    <property type="protein sequence ID" value="EKF32741.1"/>
    <property type="molecule type" value="Genomic_DNA"/>
</dbReference>
<protein>
    <submittedName>
        <fullName evidence="5">Exonuclease, putative</fullName>
    </submittedName>
</protein>
<evidence type="ECO:0000256" key="1">
    <source>
        <dbReference type="ARBA" id="ARBA00022722"/>
    </source>
</evidence>
<keyword evidence="3 5" id="KW-0269">Exonuclease</keyword>
<evidence type="ECO:0000256" key="2">
    <source>
        <dbReference type="ARBA" id="ARBA00022801"/>
    </source>
</evidence>